<dbReference type="PANTHER" id="PTHR10887:SF341">
    <property type="entry name" value="NFX1-TYPE ZINC FINGER-CONTAINING PROTEIN 1"/>
    <property type="match status" value="1"/>
</dbReference>
<proteinExistence type="predicted"/>
<name>A0A814N621_9BILA</name>
<dbReference type="InterPro" id="IPR045055">
    <property type="entry name" value="DNA2/NAM7-like"/>
</dbReference>
<evidence type="ECO:0000313" key="4">
    <source>
        <dbReference type="EMBL" id="CAF1087216.1"/>
    </source>
</evidence>
<comment type="caution">
    <text evidence="4">The sequence shown here is derived from an EMBL/GenBank/DDBJ whole genome shotgun (WGS) entry which is preliminary data.</text>
</comment>
<organism evidence="4 5">
    <name type="scientific">Brachionus calyciflorus</name>
    <dbReference type="NCBI Taxonomy" id="104777"/>
    <lineage>
        <taxon>Eukaryota</taxon>
        <taxon>Metazoa</taxon>
        <taxon>Spiralia</taxon>
        <taxon>Gnathifera</taxon>
        <taxon>Rotifera</taxon>
        <taxon>Eurotatoria</taxon>
        <taxon>Monogononta</taxon>
        <taxon>Pseudotrocha</taxon>
        <taxon>Ploima</taxon>
        <taxon>Brachionidae</taxon>
        <taxon>Brachionus</taxon>
    </lineage>
</organism>
<dbReference type="EMBL" id="CAJNOC010006848">
    <property type="protein sequence ID" value="CAF1087216.1"/>
    <property type="molecule type" value="Genomic_DNA"/>
</dbReference>
<dbReference type="InterPro" id="IPR057373">
    <property type="entry name" value="ZNFX1"/>
</dbReference>
<dbReference type="GO" id="GO:0004386">
    <property type="term" value="F:helicase activity"/>
    <property type="evidence" value="ECO:0007669"/>
    <property type="project" value="InterPro"/>
</dbReference>
<evidence type="ECO:0008006" key="6">
    <source>
        <dbReference type="Google" id="ProtNLM"/>
    </source>
</evidence>
<dbReference type="Gene3D" id="3.40.50.300">
    <property type="entry name" value="P-loop containing nucleotide triphosphate hydrolases"/>
    <property type="match status" value="1"/>
</dbReference>
<accession>A0A814N621</accession>
<dbReference type="SUPFAM" id="SSF52540">
    <property type="entry name" value="P-loop containing nucleoside triphosphate hydrolases"/>
    <property type="match status" value="1"/>
</dbReference>
<evidence type="ECO:0000256" key="1">
    <source>
        <dbReference type="SAM" id="Coils"/>
    </source>
</evidence>
<dbReference type="GO" id="GO:0031380">
    <property type="term" value="C:nuclear RNA-directed RNA polymerase complex"/>
    <property type="evidence" value="ECO:0007669"/>
    <property type="project" value="TreeGrafter"/>
</dbReference>
<dbReference type="Proteomes" id="UP000663879">
    <property type="component" value="Unassembled WGS sequence"/>
</dbReference>
<evidence type="ECO:0000313" key="5">
    <source>
        <dbReference type="Proteomes" id="UP000663879"/>
    </source>
</evidence>
<evidence type="ECO:0000259" key="2">
    <source>
        <dbReference type="Pfam" id="PF13086"/>
    </source>
</evidence>
<dbReference type="InterPro" id="IPR041677">
    <property type="entry name" value="DNA2/NAM7_AAA_11"/>
</dbReference>
<evidence type="ECO:0000259" key="3">
    <source>
        <dbReference type="Pfam" id="PF25396"/>
    </source>
</evidence>
<feature type="domain" description="ZNFX1" evidence="3">
    <location>
        <begin position="31"/>
        <end position="140"/>
    </location>
</feature>
<feature type="domain" description="DNA2/NAM7 helicase helicase" evidence="2">
    <location>
        <begin position="240"/>
        <end position="382"/>
    </location>
</feature>
<feature type="non-terminal residue" evidence="4">
    <location>
        <position position="656"/>
    </location>
</feature>
<keyword evidence="1" id="KW-0175">Coiled coil</keyword>
<dbReference type="AlphaFoldDB" id="A0A814N621"/>
<reference evidence="4" key="1">
    <citation type="submission" date="2021-02" db="EMBL/GenBank/DDBJ databases">
        <authorList>
            <person name="Nowell W R."/>
        </authorList>
    </citation>
    <scope>NUCLEOTIDE SEQUENCE</scope>
    <source>
        <strain evidence="4">Ploen Becks lab</strain>
    </source>
</reference>
<dbReference type="GO" id="GO:0031048">
    <property type="term" value="P:regulatory ncRNA-mediated heterochromatin formation"/>
    <property type="evidence" value="ECO:0007669"/>
    <property type="project" value="TreeGrafter"/>
</dbReference>
<dbReference type="Pfam" id="PF25396">
    <property type="entry name" value="ZNFX1"/>
    <property type="match status" value="1"/>
</dbReference>
<protein>
    <recommendedName>
        <fullName evidence="6">DNA2/NAM7 helicase helicase domain-containing protein</fullName>
    </recommendedName>
</protein>
<feature type="coiled-coil region" evidence="1">
    <location>
        <begin position="618"/>
        <end position="645"/>
    </location>
</feature>
<dbReference type="InterPro" id="IPR027417">
    <property type="entry name" value="P-loop_NTPase"/>
</dbReference>
<sequence length="656" mass="77297">GVGEFRKIVHGSNNRKTGATLSKEIVQKIKKIDYLNTYFDVFMSTSVASDQGIVFEMQLNQEKFKSINWETSKRLIFGSLVCFSSDHFLNECLIGVISERDDKNFKRHGRFNVKFDYDSINLDINCIPELNRPYVMLETSAFFESYKHVLKALQSFQREGEENFPFKENLVYCQNREIPMPNYLKNACIDFRPLVDAKKKFVTNKQTKLNDYEFSQSCLYAEKCFLSNSASWPTAEQMRLDESQYEAVKLALTNKLALIQGPPGTGKTFLGVKIIQLLLHNKHSWWNRGREKHKPILMICYTNHALDQFLEYCIHECNLTQGIVRVGGRSKSEDLEPFLLKNIKADLRKKRKIQGNIHHRLTDQIIKVRDIKFEINALSTKLSSIFFGESLLSFNEISNYIRDDHLDQLITFGYELFKQKKFDENYFLLDWLGIFDMIDKNDDIVEQFENLNISNEPTGEIITGNFEDLDQDDIGTQSNKVENSQIKKEEEKFDFNDDDSVNEQRMLEEDFINFQDLKLEEFNFNFTGILNIPEIYEMIKAYKKLHGINESGWKIKKNKKSEDPDLVYLEENLKNIFSHLTNRFDQDDLDLIENTSNIWRLTYPERYLLYLKWLNRYKADKQMQIQNLSNQYNQETNILLELRLQEDRSIMEDAFI</sequence>
<gene>
    <name evidence="4" type="ORF">OXX778_LOCUS20485</name>
</gene>
<dbReference type="Pfam" id="PF13086">
    <property type="entry name" value="AAA_11"/>
    <property type="match status" value="1"/>
</dbReference>
<feature type="non-terminal residue" evidence="4">
    <location>
        <position position="1"/>
    </location>
</feature>
<keyword evidence="5" id="KW-1185">Reference proteome</keyword>
<dbReference type="OrthoDB" id="2423195at2759"/>
<dbReference type="PANTHER" id="PTHR10887">
    <property type="entry name" value="DNA2/NAM7 HELICASE FAMILY"/>
    <property type="match status" value="1"/>
</dbReference>